<sequence length="120" mass="14185">MNANHLKEVQMRQITSFFIQENLKHSITSRKPFTHNCLKKWFPFQIPFFSRKLDSQLLAKFGRLLFLNVHHAIKNFVDWIQNELTKSTFSIRFLSAGPLLCFEVEEAITPKILHQLVDLK</sequence>
<protein>
    <submittedName>
        <fullName evidence="2">Uncharacterized protein</fullName>
    </submittedName>
</protein>
<evidence type="ECO:0000313" key="1">
    <source>
        <dbReference type="Proteomes" id="UP000887563"/>
    </source>
</evidence>
<name>A0A914MT67_MELIC</name>
<keyword evidence="1" id="KW-1185">Reference proteome</keyword>
<organism evidence="1 2">
    <name type="scientific">Meloidogyne incognita</name>
    <name type="common">Southern root-knot nematode worm</name>
    <name type="synonym">Oxyuris incognita</name>
    <dbReference type="NCBI Taxonomy" id="6306"/>
    <lineage>
        <taxon>Eukaryota</taxon>
        <taxon>Metazoa</taxon>
        <taxon>Ecdysozoa</taxon>
        <taxon>Nematoda</taxon>
        <taxon>Chromadorea</taxon>
        <taxon>Rhabditida</taxon>
        <taxon>Tylenchina</taxon>
        <taxon>Tylenchomorpha</taxon>
        <taxon>Tylenchoidea</taxon>
        <taxon>Meloidogynidae</taxon>
        <taxon>Meloidogyninae</taxon>
        <taxon>Meloidogyne</taxon>
        <taxon>Meloidogyne incognita group</taxon>
    </lineage>
</organism>
<accession>A0A914MT67</accession>
<dbReference type="WBParaSite" id="Minc3s02628g30938">
    <property type="protein sequence ID" value="Minc3s02628g30938"/>
    <property type="gene ID" value="Minc3s02628g30938"/>
</dbReference>
<evidence type="ECO:0000313" key="2">
    <source>
        <dbReference type="WBParaSite" id="Minc3s02628g30938"/>
    </source>
</evidence>
<dbReference type="AlphaFoldDB" id="A0A914MT67"/>
<proteinExistence type="predicted"/>
<dbReference type="Proteomes" id="UP000887563">
    <property type="component" value="Unplaced"/>
</dbReference>
<reference evidence="2" key="1">
    <citation type="submission" date="2022-11" db="UniProtKB">
        <authorList>
            <consortium name="WormBaseParasite"/>
        </authorList>
    </citation>
    <scope>IDENTIFICATION</scope>
</reference>